<keyword evidence="3" id="KW-0964">Secreted</keyword>
<protein>
    <submittedName>
        <fullName evidence="9">Uncharacterized protein</fullName>
    </submittedName>
</protein>
<evidence type="ECO:0000256" key="2">
    <source>
        <dbReference type="ARBA" id="ARBA00006648"/>
    </source>
</evidence>
<sequence>MSERNDMLSSIKNEEKNRLILLLQNKITSDCPKDLSPEENSKRILRNIYKKKVDRYGLIYPFAGEFAITYSTGKFLPFNDGTTFDIHKFYKLDITNSDELSNFDFELSDMAAGKLLDYISGKENPQNSVHYIVQILNKIKYNNKNWTVLYFLYFFLINSHSCKKPCYIIFAITRYTIWIIFFIVANLCTLYVLPNPDKIPYMFRQLVPSQFQERLFHMSREDKKAINEIISKHDKFKDFGDALNALKDKRPNLYNLSMEIKAYIDSKIYTLKPEAKEYVLKRIDEFRKVRPTIEHKYEYLEVLRAIHNTIEDYKKLSEESKTNIAMTFPKIFVYLTSEKFKRLVNGLLEDYESFSS</sequence>
<dbReference type="GO" id="GO:0008289">
    <property type="term" value="F:lipid binding"/>
    <property type="evidence" value="ECO:0007669"/>
    <property type="project" value="UniProtKB-KW"/>
</dbReference>
<accession>A0AAF5DNQ1</accession>
<organism evidence="8 9">
    <name type="scientific">Strongyloides stercoralis</name>
    <name type="common">Threadworm</name>
    <dbReference type="NCBI Taxonomy" id="6248"/>
    <lineage>
        <taxon>Eukaryota</taxon>
        <taxon>Metazoa</taxon>
        <taxon>Ecdysozoa</taxon>
        <taxon>Nematoda</taxon>
        <taxon>Chromadorea</taxon>
        <taxon>Rhabditida</taxon>
        <taxon>Tylenchina</taxon>
        <taxon>Panagrolaimomorpha</taxon>
        <taxon>Strongyloidoidea</taxon>
        <taxon>Strongyloididae</taxon>
        <taxon>Strongyloides</taxon>
    </lineage>
</organism>
<keyword evidence="7" id="KW-0472">Membrane</keyword>
<dbReference type="Proteomes" id="UP000035681">
    <property type="component" value="Unplaced"/>
</dbReference>
<evidence type="ECO:0000256" key="4">
    <source>
        <dbReference type="ARBA" id="ARBA00022729"/>
    </source>
</evidence>
<dbReference type="AlphaFoldDB" id="A0AAF5DNQ1"/>
<evidence type="ECO:0000313" key="9">
    <source>
        <dbReference type="WBParaSite" id="TCONS_00016422.p1"/>
    </source>
</evidence>
<keyword evidence="7" id="KW-0812">Transmembrane</keyword>
<keyword evidence="7" id="KW-1133">Transmembrane helix</keyword>
<keyword evidence="8" id="KW-1185">Reference proteome</keyword>
<dbReference type="GO" id="GO:0005576">
    <property type="term" value="C:extracellular region"/>
    <property type="evidence" value="ECO:0007669"/>
    <property type="project" value="UniProtKB-SubCell"/>
</dbReference>
<keyword evidence="5" id="KW-0175">Coiled coil</keyword>
<proteinExistence type="inferred from homology"/>
<evidence type="ECO:0000313" key="8">
    <source>
        <dbReference type="Proteomes" id="UP000035681"/>
    </source>
</evidence>
<dbReference type="InterPro" id="IPR008632">
    <property type="entry name" value="Gp-FAR-1"/>
</dbReference>
<keyword evidence="6" id="KW-0446">Lipid-binding</keyword>
<reference evidence="9" key="1">
    <citation type="submission" date="2024-02" db="UniProtKB">
        <authorList>
            <consortium name="WormBaseParasite"/>
        </authorList>
    </citation>
    <scope>IDENTIFICATION</scope>
</reference>
<dbReference type="Pfam" id="PF05823">
    <property type="entry name" value="Gp-FAR-1"/>
    <property type="match status" value="1"/>
</dbReference>
<comment type="subcellular location">
    <subcellularLocation>
        <location evidence="1">Secreted</location>
    </subcellularLocation>
</comment>
<evidence type="ECO:0000256" key="5">
    <source>
        <dbReference type="ARBA" id="ARBA00023054"/>
    </source>
</evidence>
<feature type="transmembrane region" description="Helical" evidence="7">
    <location>
        <begin position="167"/>
        <end position="193"/>
    </location>
</feature>
<keyword evidence="4" id="KW-0732">Signal</keyword>
<name>A0AAF5DNQ1_STRER</name>
<evidence type="ECO:0000256" key="7">
    <source>
        <dbReference type="SAM" id="Phobius"/>
    </source>
</evidence>
<evidence type="ECO:0000256" key="6">
    <source>
        <dbReference type="ARBA" id="ARBA00023121"/>
    </source>
</evidence>
<comment type="similarity">
    <text evidence="2">Belongs to the fatty-acid and retinol-binding protein (FARBP) family.</text>
</comment>
<evidence type="ECO:0000256" key="1">
    <source>
        <dbReference type="ARBA" id="ARBA00004613"/>
    </source>
</evidence>
<dbReference type="Gene3D" id="1.20.120.1100">
    <property type="match status" value="1"/>
</dbReference>
<evidence type="ECO:0000256" key="3">
    <source>
        <dbReference type="ARBA" id="ARBA00022525"/>
    </source>
</evidence>
<dbReference type="WBParaSite" id="TCONS_00016422.p1">
    <property type="protein sequence ID" value="TCONS_00016422.p1"/>
    <property type="gene ID" value="XLOC_011023"/>
</dbReference>